<accession>A0ABS5NVM0</accession>
<dbReference type="SUPFAM" id="SSF51658">
    <property type="entry name" value="Xylose isomerase-like"/>
    <property type="match status" value="1"/>
</dbReference>
<dbReference type="EMBL" id="JAGYPM010000004">
    <property type="protein sequence ID" value="MBS4191875.1"/>
    <property type="molecule type" value="Genomic_DNA"/>
</dbReference>
<evidence type="ECO:0000313" key="2">
    <source>
        <dbReference type="EMBL" id="MBS4191875.1"/>
    </source>
</evidence>
<organism evidence="2 3">
    <name type="scientific">Cytobacillus citreus</name>
    <dbReference type="NCBI Taxonomy" id="2833586"/>
    <lineage>
        <taxon>Bacteria</taxon>
        <taxon>Bacillati</taxon>
        <taxon>Bacillota</taxon>
        <taxon>Bacilli</taxon>
        <taxon>Bacillales</taxon>
        <taxon>Bacillaceae</taxon>
        <taxon>Cytobacillus</taxon>
    </lineage>
</organism>
<dbReference type="RefSeq" id="WP_213103342.1">
    <property type="nucleotide sequence ID" value="NZ_JAGYPM010000004.1"/>
</dbReference>
<dbReference type="GO" id="GO:0016853">
    <property type="term" value="F:isomerase activity"/>
    <property type="evidence" value="ECO:0007669"/>
    <property type="project" value="UniProtKB-KW"/>
</dbReference>
<name>A0ABS5NVM0_9BACI</name>
<dbReference type="PANTHER" id="PTHR12110">
    <property type="entry name" value="HYDROXYPYRUVATE ISOMERASE"/>
    <property type="match status" value="1"/>
</dbReference>
<dbReference type="Proteomes" id="UP000681027">
    <property type="component" value="Unassembled WGS sequence"/>
</dbReference>
<keyword evidence="2" id="KW-0413">Isomerase</keyword>
<keyword evidence="3" id="KW-1185">Reference proteome</keyword>
<reference evidence="2 3" key="1">
    <citation type="submission" date="2021-05" db="EMBL/GenBank/DDBJ databases">
        <title>Novel Bacillus species.</title>
        <authorList>
            <person name="Liu G."/>
        </authorList>
    </citation>
    <scope>NUCLEOTIDE SEQUENCE [LARGE SCALE GENOMIC DNA]</scope>
    <source>
        <strain evidence="2 3">FJAT-49705</strain>
    </source>
</reference>
<gene>
    <name evidence="2" type="ORF">KHA94_17040</name>
</gene>
<dbReference type="InterPro" id="IPR036237">
    <property type="entry name" value="Xyl_isomerase-like_sf"/>
</dbReference>
<dbReference type="Gene3D" id="3.20.20.150">
    <property type="entry name" value="Divalent-metal-dependent TIM barrel enzymes"/>
    <property type="match status" value="1"/>
</dbReference>
<dbReference type="InterPro" id="IPR013022">
    <property type="entry name" value="Xyl_isomerase-like_TIM-brl"/>
</dbReference>
<protein>
    <submittedName>
        <fullName evidence="2">Sugar phosphate isomerase/epimerase</fullName>
    </submittedName>
</protein>
<feature type="domain" description="Xylose isomerase-like TIM barrel" evidence="1">
    <location>
        <begin position="44"/>
        <end position="261"/>
    </location>
</feature>
<proteinExistence type="predicted"/>
<evidence type="ECO:0000313" key="3">
    <source>
        <dbReference type="Proteomes" id="UP000681027"/>
    </source>
</evidence>
<evidence type="ECO:0000259" key="1">
    <source>
        <dbReference type="Pfam" id="PF01261"/>
    </source>
</evidence>
<dbReference type="InterPro" id="IPR050312">
    <property type="entry name" value="IolE/XylAMocC-like"/>
</dbReference>
<comment type="caution">
    <text evidence="2">The sequence shown here is derived from an EMBL/GenBank/DDBJ whole genome shotgun (WGS) entry which is preliminary data.</text>
</comment>
<sequence>MTIYISTNVFLTTGLSPIKDLLPLLNDDSVGFELFPNWKNKSFRSELKDFEHILKDLPLTVHGPYFGVEHSEKKGSKEYDEAMDQMAETVELCRNLNIKHLVFHHNNKVITEENRLESIKHSRENLKELNERLKNDDIAILLENAGVHSKRNVLFNEVEFINECLNEENNVLIDIGHVHANGWNLETVIKSLKHKITHYHLHNNDGVQDSHERILDGTLNFEEFIKLYKEHTPNAHLILEYGLHIGEDVRAIAEDVKYMKEKFNIA</sequence>
<dbReference type="Pfam" id="PF01261">
    <property type="entry name" value="AP_endonuc_2"/>
    <property type="match status" value="1"/>
</dbReference>